<comment type="cofactor">
    <cofactor evidence="9">
        <name>Ca(2+)</name>
        <dbReference type="ChEBI" id="CHEBI:29108"/>
    </cofactor>
    <text evidence="9">Binds 1 Ca(2+) ion. Required for its activity.</text>
</comment>
<evidence type="ECO:0000256" key="2">
    <source>
        <dbReference type="ARBA" id="ARBA00005220"/>
    </source>
</evidence>
<comment type="similarity">
    <text evidence="3 9">Belongs to the polysaccharide lyase 1 family.</text>
</comment>
<accession>A0AAU9RWB9</accession>
<feature type="compositionally biased region" description="Polar residues" evidence="10">
    <location>
        <begin position="37"/>
        <end position="47"/>
    </location>
</feature>
<keyword evidence="5 9" id="KW-0479">Metal-binding</keyword>
<evidence type="ECO:0000256" key="9">
    <source>
        <dbReference type="RuleBase" id="RU361123"/>
    </source>
</evidence>
<name>A0AAU9RWB9_THLAR</name>
<dbReference type="GO" id="GO:0046872">
    <property type="term" value="F:metal ion binding"/>
    <property type="evidence" value="ECO:0007669"/>
    <property type="project" value="UniProtKB-KW"/>
</dbReference>
<reference evidence="12 13" key="1">
    <citation type="submission" date="2022-03" db="EMBL/GenBank/DDBJ databases">
        <authorList>
            <person name="Nunn A."/>
            <person name="Chopra R."/>
            <person name="Nunn A."/>
            <person name="Contreras Garrido A."/>
        </authorList>
    </citation>
    <scope>NUCLEOTIDE SEQUENCE [LARGE SCALE GENOMIC DNA]</scope>
</reference>
<evidence type="ECO:0000313" key="13">
    <source>
        <dbReference type="Proteomes" id="UP000836841"/>
    </source>
</evidence>
<dbReference type="EMBL" id="OU466859">
    <property type="protein sequence ID" value="CAH2052647.1"/>
    <property type="molecule type" value="Genomic_DNA"/>
</dbReference>
<proteinExistence type="inferred from homology"/>
<organism evidence="12 13">
    <name type="scientific">Thlaspi arvense</name>
    <name type="common">Field penny-cress</name>
    <dbReference type="NCBI Taxonomy" id="13288"/>
    <lineage>
        <taxon>Eukaryota</taxon>
        <taxon>Viridiplantae</taxon>
        <taxon>Streptophyta</taxon>
        <taxon>Embryophyta</taxon>
        <taxon>Tracheophyta</taxon>
        <taxon>Spermatophyta</taxon>
        <taxon>Magnoliopsida</taxon>
        <taxon>eudicotyledons</taxon>
        <taxon>Gunneridae</taxon>
        <taxon>Pentapetalae</taxon>
        <taxon>rosids</taxon>
        <taxon>malvids</taxon>
        <taxon>Brassicales</taxon>
        <taxon>Brassicaceae</taxon>
        <taxon>Thlaspideae</taxon>
        <taxon>Thlaspi</taxon>
    </lineage>
</organism>
<dbReference type="InterPro" id="IPR002022">
    <property type="entry name" value="Pec_lyase"/>
</dbReference>
<evidence type="ECO:0000256" key="8">
    <source>
        <dbReference type="ARBA" id="ARBA00023239"/>
    </source>
</evidence>
<evidence type="ECO:0000256" key="5">
    <source>
        <dbReference type="ARBA" id="ARBA00022723"/>
    </source>
</evidence>
<dbReference type="PANTHER" id="PTHR31683">
    <property type="entry name" value="PECTATE LYASE 18-RELATED"/>
    <property type="match status" value="1"/>
</dbReference>
<dbReference type="InterPro" id="IPR012334">
    <property type="entry name" value="Pectin_lyas_fold"/>
</dbReference>
<feature type="region of interest" description="Disordered" evidence="10">
    <location>
        <begin position="34"/>
        <end position="54"/>
    </location>
</feature>
<dbReference type="Proteomes" id="UP000836841">
    <property type="component" value="Chromosome 3"/>
</dbReference>
<dbReference type="AlphaFoldDB" id="A0AAU9RWB9"/>
<feature type="chain" id="PRO_5043087000" description="Pectate lyase" evidence="9">
    <location>
        <begin position="26"/>
        <end position="321"/>
    </location>
</feature>
<feature type="signal peptide" evidence="9">
    <location>
        <begin position="1"/>
        <end position="25"/>
    </location>
</feature>
<dbReference type="InterPro" id="IPR045032">
    <property type="entry name" value="PEL"/>
</dbReference>
<feature type="domain" description="Pectate lyase" evidence="11">
    <location>
        <begin position="53"/>
        <end position="244"/>
    </location>
</feature>
<keyword evidence="6 9" id="KW-0732">Signal</keyword>
<dbReference type="PANTHER" id="PTHR31683:SF112">
    <property type="entry name" value="PECTATE LYASE 10-RELATED"/>
    <property type="match status" value="1"/>
</dbReference>
<dbReference type="Gene3D" id="2.160.20.10">
    <property type="entry name" value="Single-stranded right-handed beta-helix, Pectin lyase-like"/>
    <property type="match status" value="2"/>
</dbReference>
<evidence type="ECO:0000256" key="10">
    <source>
        <dbReference type="SAM" id="MobiDB-lite"/>
    </source>
</evidence>
<evidence type="ECO:0000256" key="7">
    <source>
        <dbReference type="ARBA" id="ARBA00022837"/>
    </source>
</evidence>
<dbReference type="SUPFAM" id="SSF51126">
    <property type="entry name" value="Pectin lyase-like"/>
    <property type="match status" value="1"/>
</dbReference>
<keyword evidence="7 9" id="KW-0106">Calcium</keyword>
<keyword evidence="13" id="KW-1185">Reference proteome</keyword>
<comment type="catalytic activity">
    <reaction evidence="1 9">
        <text>Eliminative cleavage of (1-&gt;4)-alpha-D-galacturonan to give oligosaccharides with 4-deoxy-alpha-D-galact-4-enuronosyl groups at their non-reducing ends.</text>
        <dbReference type="EC" id="4.2.2.2"/>
    </reaction>
</comment>
<dbReference type="PRINTS" id="PR00807">
    <property type="entry name" value="AMBALLERGEN"/>
</dbReference>
<comment type="pathway">
    <text evidence="2 9">Glycan metabolism; pectin degradation; 2-dehydro-3-deoxy-D-gluconate from pectin: step 2/5.</text>
</comment>
<dbReference type="GO" id="GO:0030570">
    <property type="term" value="F:pectate lyase activity"/>
    <property type="evidence" value="ECO:0007669"/>
    <property type="project" value="UniProtKB-EC"/>
</dbReference>
<dbReference type="InterPro" id="IPR011050">
    <property type="entry name" value="Pectin_lyase_fold/virulence"/>
</dbReference>
<gene>
    <name evidence="12" type="ORF">TAV2_LOCUS8802</name>
</gene>
<keyword evidence="8 9" id="KW-0456">Lyase</keyword>
<dbReference type="SMART" id="SM00656">
    <property type="entry name" value="Amb_all"/>
    <property type="match status" value="1"/>
</dbReference>
<evidence type="ECO:0000256" key="1">
    <source>
        <dbReference type="ARBA" id="ARBA00000695"/>
    </source>
</evidence>
<evidence type="ECO:0000259" key="11">
    <source>
        <dbReference type="SMART" id="SM00656"/>
    </source>
</evidence>
<evidence type="ECO:0000256" key="4">
    <source>
        <dbReference type="ARBA" id="ARBA00012272"/>
    </source>
</evidence>
<evidence type="ECO:0000256" key="6">
    <source>
        <dbReference type="ARBA" id="ARBA00022729"/>
    </source>
</evidence>
<dbReference type="Pfam" id="PF00544">
    <property type="entry name" value="Pectate_lyase_4"/>
    <property type="match status" value="1"/>
</dbReference>
<evidence type="ECO:0000313" key="12">
    <source>
        <dbReference type="EMBL" id="CAH2052647.1"/>
    </source>
</evidence>
<protein>
    <recommendedName>
        <fullName evidence="4 9">Pectate lyase</fullName>
        <ecNumber evidence="4 9">4.2.2.2</ecNumber>
    </recommendedName>
</protein>
<dbReference type="EC" id="4.2.2.2" evidence="4 9"/>
<evidence type="ECO:0000256" key="3">
    <source>
        <dbReference type="ARBA" id="ARBA00010980"/>
    </source>
</evidence>
<dbReference type="InterPro" id="IPR018082">
    <property type="entry name" value="AmbAllergen"/>
</dbReference>
<sequence length="321" mass="35835">MAVSKSFLALSLTLIVLAFFLCVNASTIAHETEELKSQSLSNSSTADKLSDDGAWNEHAVKNPEEVAAMVDMTIRNSTERRKLGFFSCATGNPIDDCWRCDRKWHLRRKRLANCAIGFGRNAVGGRDGRYYVVTDPSDNDAINPRPGTLRHAVIQDLPLWIVFKRDMVMLMGHSDSYTRDKMMQVTIAYNHFGEGLIQRMPRCRHGYFHVVNNDYTHWVMYAIGGSANPTINSQGNRFLAPSNPFAKEVTKRVGSWQGEWKQWNWRSQGDLMLNGAYFTKSGAAAPASYARASSLGAKPSSVVSMLTYSSGALKCRIGMRC</sequence>